<protein>
    <submittedName>
        <fullName evidence="1">Uncharacterized protein</fullName>
    </submittedName>
</protein>
<dbReference type="EMBL" id="JPLY01000001">
    <property type="protein sequence ID" value="KFC23185.1"/>
    <property type="molecule type" value="Genomic_DNA"/>
</dbReference>
<evidence type="ECO:0000313" key="2">
    <source>
        <dbReference type="Proteomes" id="UP000028623"/>
    </source>
</evidence>
<accession>A0A085BL40</accession>
<dbReference type="STRING" id="421072.SAMN04488097_1127"/>
<dbReference type="Proteomes" id="UP000028623">
    <property type="component" value="Unassembled WGS sequence"/>
</dbReference>
<dbReference type="AlphaFoldDB" id="A0A085BL40"/>
<evidence type="ECO:0000313" key="1">
    <source>
        <dbReference type="EMBL" id="KFC23185.1"/>
    </source>
</evidence>
<dbReference type="RefSeq" id="WP_034972886.1">
    <property type="nucleotide sequence ID" value="NZ_FOFI01000002.1"/>
</dbReference>
<proteinExistence type="predicted"/>
<organism evidence="1 2">
    <name type="scientific">Epilithonimonas lactis</name>
    <dbReference type="NCBI Taxonomy" id="421072"/>
    <lineage>
        <taxon>Bacteria</taxon>
        <taxon>Pseudomonadati</taxon>
        <taxon>Bacteroidota</taxon>
        <taxon>Flavobacteriia</taxon>
        <taxon>Flavobacteriales</taxon>
        <taxon>Weeksellaceae</taxon>
        <taxon>Chryseobacterium group</taxon>
        <taxon>Epilithonimonas</taxon>
    </lineage>
</organism>
<comment type="caution">
    <text evidence="1">The sequence shown here is derived from an EMBL/GenBank/DDBJ whole genome shotgun (WGS) entry which is preliminary data.</text>
</comment>
<dbReference type="eggNOG" id="ENOG503388T">
    <property type="taxonomic scope" value="Bacteria"/>
</dbReference>
<dbReference type="OrthoDB" id="766105at2"/>
<gene>
    <name evidence="1" type="ORF">IO89_00880</name>
</gene>
<sequence>MRFFLIFSSLFLFTFLKSQNVDSLANIPPELKETEIRIYKDRGITNSGHIFRIYQEDKIWKAELIQWFFPREISKDEFEPINPKLTNLKSEKSLEQSFLNIKARNIGFLPNEECFQYKKDQSQVVYDEEEKDWVFEIKNAIMVLDGTGYLVKYKSGQQQNEFNYSNPESYLKHYPDIDELNYFVDILKYIRKEFNIEF</sequence>
<keyword evidence="2" id="KW-1185">Reference proteome</keyword>
<reference evidence="1 2" key="1">
    <citation type="submission" date="2014-07" db="EMBL/GenBank/DDBJ databases">
        <title>Epilithonimonas lactis LMG 22401 Genome.</title>
        <authorList>
            <person name="Pipes S.E."/>
            <person name="Stropko S.J."/>
        </authorList>
    </citation>
    <scope>NUCLEOTIDE SEQUENCE [LARGE SCALE GENOMIC DNA]</scope>
    <source>
        <strain evidence="1 2">LMG 24401</strain>
    </source>
</reference>
<name>A0A085BL40_9FLAO</name>